<dbReference type="Gene3D" id="3.40.350.10">
    <property type="entry name" value="Creatinase/prolidase N-terminal domain"/>
    <property type="match status" value="1"/>
</dbReference>
<dbReference type="PANTHER" id="PTHR46112:SF9">
    <property type="entry name" value="XAA-PRO AMINOPEPTIDASE"/>
    <property type="match status" value="1"/>
</dbReference>
<dbReference type="eggNOG" id="arCOG01000">
    <property type="taxonomic scope" value="Archaea"/>
</dbReference>
<dbReference type="GO" id="GO:0046872">
    <property type="term" value="F:metal ion binding"/>
    <property type="evidence" value="ECO:0007669"/>
    <property type="project" value="UniProtKB-KW"/>
</dbReference>
<evidence type="ECO:0000256" key="1">
    <source>
        <dbReference type="ARBA" id="ARBA00022723"/>
    </source>
</evidence>
<dbReference type="InterPro" id="IPR050659">
    <property type="entry name" value="Peptidase_M24B"/>
</dbReference>
<dbReference type="EMBL" id="CP000561">
    <property type="protein sequence ID" value="ABO08435.1"/>
    <property type="molecule type" value="Genomic_DNA"/>
</dbReference>
<keyword evidence="5" id="KW-1185">Reference proteome</keyword>
<dbReference type="PANTHER" id="PTHR46112">
    <property type="entry name" value="AMINOPEPTIDASE"/>
    <property type="match status" value="1"/>
</dbReference>
<dbReference type="SUPFAM" id="SSF55920">
    <property type="entry name" value="Creatinase/aminopeptidase"/>
    <property type="match status" value="1"/>
</dbReference>
<dbReference type="InterPro" id="IPR000994">
    <property type="entry name" value="Pept_M24"/>
</dbReference>
<keyword evidence="1" id="KW-0479">Metal-binding</keyword>
<name>A3MUW8_PYRCJ</name>
<dbReference type="AlphaFoldDB" id="A3MUW8"/>
<dbReference type="OrthoDB" id="1346at2157"/>
<evidence type="ECO:0000313" key="5">
    <source>
        <dbReference type="Proteomes" id="UP000001431"/>
    </source>
</evidence>
<dbReference type="GeneID" id="4910047"/>
<evidence type="ECO:0000259" key="3">
    <source>
        <dbReference type="Pfam" id="PF00557"/>
    </source>
</evidence>
<protein>
    <submittedName>
        <fullName evidence="4">Peptidase M24</fullName>
    </submittedName>
</protein>
<sequence>MIVATTTVNFAYLSGVWLETYERFKAAVKCGDYTAYVVPALDAERVRGNVFSYRDGEDPAEALRAAASPCDSGEVYIDGGTTLLHFEVVKRAFPRATFKLADELFKKWRAVKKEDEVAKIREAARRIRRVLDALELAQDATERQTAARIYLALYEAGLRPGPILVQFGSNTALPHQEPTEKKLRRGDAVVIDVSAAYEGYYADLTNSFFYGEPPRKYLEVYQTVEKAQAKAIKAAAPVVRASEVDKAARSTIEAAGYGPYFIHRTGHGLGLEIHEAPDISPSSQDVLERGMVFTIEPGIYIPHAFGVRLEVDIHLGEKAEIL</sequence>
<proteinExistence type="predicted"/>
<evidence type="ECO:0000256" key="2">
    <source>
        <dbReference type="ARBA" id="ARBA00022801"/>
    </source>
</evidence>
<dbReference type="InterPro" id="IPR029149">
    <property type="entry name" value="Creatin/AminoP/Spt16_N"/>
</dbReference>
<accession>A3MUW8</accession>
<dbReference type="STRING" id="410359.Pcal_1010"/>
<gene>
    <name evidence="4" type="ordered locus">Pcal_1010</name>
</gene>
<organism evidence="4 5">
    <name type="scientific">Pyrobaculum calidifontis (strain DSM 21063 / JCM 11548 / VA1)</name>
    <dbReference type="NCBI Taxonomy" id="410359"/>
    <lineage>
        <taxon>Archaea</taxon>
        <taxon>Thermoproteota</taxon>
        <taxon>Thermoprotei</taxon>
        <taxon>Thermoproteales</taxon>
        <taxon>Thermoproteaceae</taxon>
        <taxon>Pyrobaculum</taxon>
    </lineage>
</organism>
<dbReference type="HOGENOM" id="CLU_017266_4_1_2"/>
<dbReference type="SUPFAM" id="SSF53092">
    <property type="entry name" value="Creatinase/prolidase N-terminal domain"/>
    <property type="match status" value="1"/>
</dbReference>
<keyword evidence="2" id="KW-0378">Hydrolase</keyword>
<dbReference type="Proteomes" id="UP000001431">
    <property type="component" value="Chromosome"/>
</dbReference>
<dbReference type="InterPro" id="IPR001714">
    <property type="entry name" value="Pept_M24_MAP"/>
</dbReference>
<reference evidence="4" key="1">
    <citation type="submission" date="2007-02" db="EMBL/GenBank/DDBJ databases">
        <title>Complete sequence of Pyrobaculum calidifontis JCM 11548.</title>
        <authorList>
            <consortium name="US DOE Joint Genome Institute"/>
            <person name="Copeland A."/>
            <person name="Lucas S."/>
            <person name="Lapidus A."/>
            <person name="Barry K."/>
            <person name="Glavina del Rio T."/>
            <person name="Dalin E."/>
            <person name="Tice H."/>
            <person name="Pitluck S."/>
            <person name="Chain P."/>
            <person name="Malfatti S."/>
            <person name="Shin M."/>
            <person name="Vergez L."/>
            <person name="Schmutz J."/>
            <person name="Larimer F."/>
            <person name="Land M."/>
            <person name="Hauser L."/>
            <person name="Kyrpides N."/>
            <person name="Mikhailova N."/>
            <person name="Cozen A.E."/>
            <person name="Fitz-Gibbon S.T."/>
            <person name="House C.H."/>
            <person name="Saltikov C."/>
            <person name="Lowe T.M."/>
            <person name="Richardson P."/>
        </authorList>
    </citation>
    <scope>NUCLEOTIDE SEQUENCE [LARGE SCALE GENOMIC DNA]</scope>
    <source>
        <strain evidence="4">JCM 11548</strain>
    </source>
</reference>
<evidence type="ECO:0000313" key="4">
    <source>
        <dbReference type="EMBL" id="ABO08435.1"/>
    </source>
</evidence>
<dbReference type="InterPro" id="IPR036005">
    <property type="entry name" value="Creatinase/aminopeptidase-like"/>
</dbReference>
<dbReference type="PRINTS" id="PR00599">
    <property type="entry name" value="MAPEPTIDASE"/>
</dbReference>
<dbReference type="Pfam" id="PF00557">
    <property type="entry name" value="Peptidase_M24"/>
    <property type="match status" value="1"/>
</dbReference>
<dbReference type="KEGG" id="pcl:Pcal_1010"/>
<dbReference type="Gene3D" id="3.90.230.10">
    <property type="entry name" value="Creatinase/methionine aminopeptidase superfamily"/>
    <property type="match status" value="1"/>
</dbReference>
<dbReference type="PROSITE" id="PS00491">
    <property type="entry name" value="PROLINE_PEPTIDASE"/>
    <property type="match status" value="1"/>
</dbReference>
<dbReference type="GO" id="GO:0016787">
    <property type="term" value="F:hydrolase activity"/>
    <property type="evidence" value="ECO:0007669"/>
    <property type="project" value="UniProtKB-KW"/>
</dbReference>
<feature type="domain" description="Peptidase M24" evidence="3">
    <location>
        <begin position="119"/>
        <end position="314"/>
    </location>
</feature>
<dbReference type="InterPro" id="IPR001131">
    <property type="entry name" value="Peptidase_M24B_aminopep-P_CS"/>
</dbReference>
<dbReference type="RefSeq" id="WP_011849693.1">
    <property type="nucleotide sequence ID" value="NC_009073.1"/>
</dbReference>